<reference evidence="1" key="1">
    <citation type="submission" date="2024-02" db="EMBL/GenBank/DDBJ databases">
        <authorList>
            <consortium name="ELIXIR-Norway"/>
            <consortium name="Elixir Norway"/>
        </authorList>
    </citation>
    <scope>NUCLEOTIDE SEQUENCE</scope>
</reference>
<keyword evidence="2" id="KW-1185">Reference proteome</keyword>
<dbReference type="Gene3D" id="3.90.1300.10">
    <property type="entry name" value="Amidase signature (AS) domain"/>
    <property type="match status" value="1"/>
</dbReference>
<dbReference type="SUPFAM" id="SSF75304">
    <property type="entry name" value="Amidase signature (AS) enzymes"/>
    <property type="match status" value="1"/>
</dbReference>
<protein>
    <submittedName>
        <fullName evidence="1">Uncharacterized protein</fullName>
    </submittedName>
</protein>
<dbReference type="Proteomes" id="UP001497512">
    <property type="component" value="Chromosome 13"/>
</dbReference>
<organism evidence="1 2">
    <name type="scientific">Sphagnum troendelagicum</name>
    <dbReference type="NCBI Taxonomy" id="128251"/>
    <lineage>
        <taxon>Eukaryota</taxon>
        <taxon>Viridiplantae</taxon>
        <taxon>Streptophyta</taxon>
        <taxon>Embryophyta</taxon>
        <taxon>Bryophyta</taxon>
        <taxon>Sphagnophytina</taxon>
        <taxon>Sphagnopsida</taxon>
        <taxon>Sphagnales</taxon>
        <taxon>Sphagnaceae</taxon>
        <taxon>Sphagnum</taxon>
    </lineage>
</organism>
<dbReference type="InterPro" id="IPR036928">
    <property type="entry name" value="AS_sf"/>
</dbReference>
<evidence type="ECO:0000313" key="1">
    <source>
        <dbReference type="EMBL" id="CAK9202680.1"/>
    </source>
</evidence>
<proteinExistence type="predicted"/>
<sequence length="169" mass="18811">MQQCCEGFRMTNLYSQPVTAVYSHHFCAFPTDYDEVSNVYSHAGQRLLMSFCVFHNCISIPFIEGDSFQPVAYSFSKLQISSFPSYQCSCPAPVIPPEALSAGESDLVKIGLHGCTQQKFRPNYHTLMSRCVQVGNDSKALPIVLQLIGCPWEEATLLHVATAFEVQFA</sequence>
<name>A0ABP0TRH7_9BRYO</name>
<evidence type="ECO:0000313" key="2">
    <source>
        <dbReference type="Proteomes" id="UP001497512"/>
    </source>
</evidence>
<dbReference type="EMBL" id="OZ019905">
    <property type="protein sequence ID" value="CAK9202680.1"/>
    <property type="molecule type" value="Genomic_DNA"/>
</dbReference>
<accession>A0ABP0TRH7</accession>
<gene>
    <name evidence="1" type="ORF">CSSPTR1EN2_LOCUS6528</name>
</gene>